<protein>
    <submittedName>
        <fullName evidence="2">Uncharacterized protein</fullName>
    </submittedName>
</protein>
<evidence type="ECO:0000313" key="3">
    <source>
        <dbReference type="Proteomes" id="UP001642484"/>
    </source>
</evidence>
<feature type="compositionally biased region" description="Polar residues" evidence="1">
    <location>
        <begin position="74"/>
        <end position="89"/>
    </location>
</feature>
<keyword evidence="3" id="KW-1185">Reference proteome</keyword>
<organism evidence="2 3">
    <name type="scientific">Durusdinium trenchii</name>
    <dbReference type="NCBI Taxonomy" id="1381693"/>
    <lineage>
        <taxon>Eukaryota</taxon>
        <taxon>Sar</taxon>
        <taxon>Alveolata</taxon>
        <taxon>Dinophyceae</taxon>
        <taxon>Suessiales</taxon>
        <taxon>Symbiodiniaceae</taxon>
        <taxon>Durusdinium</taxon>
    </lineage>
</organism>
<evidence type="ECO:0000313" key="2">
    <source>
        <dbReference type="EMBL" id="CAK9060438.1"/>
    </source>
</evidence>
<reference evidence="2 3" key="1">
    <citation type="submission" date="2024-02" db="EMBL/GenBank/DDBJ databases">
        <authorList>
            <person name="Chen Y."/>
            <person name="Shah S."/>
            <person name="Dougan E. K."/>
            <person name="Thang M."/>
            <person name="Chan C."/>
        </authorList>
    </citation>
    <scope>NUCLEOTIDE SEQUENCE [LARGE SCALE GENOMIC DNA]</scope>
</reference>
<name>A0ABP0NAH7_9DINO</name>
<feature type="region of interest" description="Disordered" evidence="1">
    <location>
        <begin position="63"/>
        <end position="98"/>
    </location>
</feature>
<accession>A0ABP0NAH7</accession>
<dbReference type="EMBL" id="CAXAMN010021518">
    <property type="protein sequence ID" value="CAK9060438.1"/>
    <property type="molecule type" value="Genomic_DNA"/>
</dbReference>
<dbReference type="Proteomes" id="UP001642484">
    <property type="component" value="Unassembled WGS sequence"/>
</dbReference>
<sequence length="98" mass="10696">MEASFAFSSWTPAAVPVTLRRHKTGGTSRDKPRNGMIEFVATAGTPGVFAPLAPQRSSKRWAAPRCRSVATPPTRRTSLASTCHSTTRWTGRDGRIRL</sequence>
<gene>
    <name evidence="2" type="ORF">CCMP2556_LOCUS29727</name>
</gene>
<proteinExistence type="predicted"/>
<comment type="caution">
    <text evidence="2">The sequence shown here is derived from an EMBL/GenBank/DDBJ whole genome shotgun (WGS) entry which is preliminary data.</text>
</comment>
<evidence type="ECO:0000256" key="1">
    <source>
        <dbReference type="SAM" id="MobiDB-lite"/>
    </source>
</evidence>